<evidence type="ECO:0000259" key="2">
    <source>
        <dbReference type="Pfam" id="PF12172"/>
    </source>
</evidence>
<name>A0A937W0B0_UNCTE</name>
<feature type="domain" description="ChsH2 rubredoxin-like zinc ribbon" evidence="2">
    <location>
        <begin position="19"/>
        <end position="54"/>
    </location>
</feature>
<reference evidence="3" key="1">
    <citation type="submission" date="2019-03" db="EMBL/GenBank/DDBJ databases">
        <title>Lake Tanganyika Metagenome-Assembled Genomes (MAGs).</title>
        <authorList>
            <person name="Tran P."/>
        </authorList>
    </citation>
    <scope>NUCLEOTIDE SEQUENCE</scope>
    <source>
        <strain evidence="3">K_DeepCast_65m_m2_066</strain>
    </source>
</reference>
<dbReference type="InterPro" id="IPR052513">
    <property type="entry name" value="Thioester_dehydratase-like"/>
</dbReference>
<dbReference type="InterPro" id="IPR002878">
    <property type="entry name" value="ChsH2_C"/>
</dbReference>
<proteinExistence type="predicted"/>
<gene>
    <name evidence="3" type="ORF">FJZ47_11845</name>
</gene>
<protein>
    <submittedName>
        <fullName evidence="3">Zn-ribbon domain-containing OB-fold protein</fullName>
    </submittedName>
</protein>
<dbReference type="PANTHER" id="PTHR34075">
    <property type="entry name" value="BLR3430 PROTEIN"/>
    <property type="match status" value="1"/>
</dbReference>
<sequence>MAEWNKPLPQMDPESKPFWEACRRHELYLQQCQACGTHYYYPRQTCPACLSSDVRWVKLSGRGQVYTFTVTYQHAGAGFRDHLPFVLGYVELEGTNGVKMLTNIVDCEPQSVTIGMPVQVTFVDVNEEIAIPLFKPMSDE</sequence>
<feature type="domain" description="ChsH2 C-terminal OB-fold" evidence="1">
    <location>
        <begin position="56"/>
        <end position="123"/>
    </location>
</feature>
<evidence type="ECO:0000259" key="1">
    <source>
        <dbReference type="Pfam" id="PF01796"/>
    </source>
</evidence>
<evidence type="ECO:0000313" key="3">
    <source>
        <dbReference type="EMBL" id="MBM3224478.1"/>
    </source>
</evidence>
<dbReference type="Pfam" id="PF12172">
    <property type="entry name" value="zf-ChsH2"/>
    <property type="match status" value="1"/>
</dbReference>
<dbReference type="InterPro" id="IPR012340">
    <property type="entry name" value="NA-bd_OB-fold"/>
</dbReference>
<dbReference type="AlphaFoldDB" id="A0A937W0B0"/>
<dbReference type="Pfam" id="PF01796">
    <property type="entry name" value="OB_ChsH2_C"/>
    <property type="match status" value="1"/>
</dbReference>
<accession>A0A937W0B0</accession>
<comment type="caution">
    <text evidence="3">The sequence shown here is derived from an EMBL/GenBank/DDBJ whole genome shotgun (WGS) entry which is preliminary data.</text>
</comment>
<dbReference type="EMBL" id="VGLS01000335">
    <property type="protein sequence ID" value="MBM3224478.1"/>
    <property type="molecule type" value="Genomic_DNA"/>
</dbReference>
<organism evidence="3 4">
    <name type="scientific">Tectimicrobiota bacterium</name>
    <dbReference type="NCBI Taxonomy" id="2528274"/>
    <lineage>
        <taxon>Bacteria</taxon>
        <taxon>Pseudomonadati</taxon>
        <taxon>Nitrospinota/Tectimicrobiota group</taxon>
        <taxon>Candidatus Tectimicrobiota</taxon>
    </lineage>
</organism>
<dbReference type="Gene3D" id="6.10.30.10">
    <property type="match status" value="1"/>
</dbReference>
<dbReference type="Proteomes" id="UP000712673">
    <property type="component" value="Unassembled WGS sequence"/>
</dbReference>
<dbReference type="PANTHER" id="PTHR34075:SF5">
    <property type="entry name" value="BLR3430 PROTEIN"/>
    <property type="match status" value="1"/>
</dbReference>
<dbReference type="SUPFAM" id="SSF50249">
    <property type="entry name" value="Nucleic acid-binding proteins"/>
    <property type="match status" value="1"/>
</dbReference>
<evidence type="ECO:0000313" key="4">
    <source>
        <dbReference type="Proteomes" id="UP000712673"/>
    </source>
</evidence>
<dbReference type="InterPro" id="IPR022002">
    <property type="entry name" value="ChsH2_Znr"/>
</dbReference>